<reference evidence="2" key="1">
    <citation type="submission" date="2017-11" db="EMBL/GenBank/DDBJ databases">
        <authorList>
            <person name="Zhu W."/>
        </authorList>
    </citation>
    <scope>NUCLEOTIDE SEQUENCE [LARGE SCALE GENOMIC DNA]</scope>
    <source>
        <strain evidence="2">160</strain>
    </source>
</reference>
<accession>A0A345PGP7</accession>
<evidence type="ECO:0000313" key="1">
    <source>
        <dbReference type="EMBL" id="AXI09177.1"/>
    </source>
</evidence>
<dbReference type="Proteomes" id="UP000253908">
    <property type="component" value="Chromosome"/>
</dbReference>
<proteinExistence type="predicted"/>
<dbReference type="EMBL" id="CP024848">
    <property type="protein sequence ID" value="AXI09177.1"/>
    <property type="molecule type" value="Genomic_DNA"/>
</dbReference>
<organism evidence="1 2">
    <name type="scientific">Oceanobacillus zhaokaii</name>
    <dbReference type="NCBI Taxonomy" id="2052660"/>
    <lineage>
        <taxon>Bacteria</taxon>
        <taxon>Bacillati</taxon>
        <taxon>Bacillota</taxon>
        <taxon>Bacilli</taxon>
        <taxon>Bacillales</taxon>
        <taxon>Bacillaceae</taxon>
        <taxon>Oceanobacillus</taxon>
    </lineage>
</organism>
<sequence length="113" mass="12844">MSASSQGFKNHVITIYGNTVRIEELYNTHQVGKELFEIGDHSIFLVESGAEVVIVDIEFMGNGVYQEHAVERFEVGDAYETSVKIGQAVAKYFDALTTERKETEQQYRKQYGE</sequence>
<dbReference type="AlphaFoldDB" id="A0A345PGP7"/>
<dbReference type="KEGG" id="ocn:CUC15_09665"/>
<dbReference type="RefSeq" id="WP_114916470.1">
    <property type="nucleotide sequence ID" value="NZ_CP024848.1"/>
</dbReference>
<gene>
    <name evidence="1" type="ORF">CUC15_09665</name>
</gene>
<evidence type="ECO:0000313" key="2">
    <source>
        <dbReference type="Proteomes" id="UP000253908"/>
    </source>
</evidence>
<protein>
    <submittedName>
        <fullName evidence="1">Uncharacterized protein</fullName>
    </submittedName>
</protein>
<keyword evidence="2" id="KW-1185">Reference proteome</keyword>
<name>A0A345PGP7_9BACI</name>